<comment type="caution">
    <text evidence="2">The sequence shown here is derived from an EMBL/GenBank/DDBJ whole genome shotgun (WGS) entry which is preliminary data.</text>
</comment>
<dbReference type="EMBL" id="BGZK01000701">
    <property type="protein sequence ID" value="GBP56776.1"/>
    <property type="molecule type" value="Genomic_DNA"/>
</dbReference>
<reference evidence="2 3" key="1">
    <citation type="journal article" date="2019" name="Commun. Biol.">
        <title>The bagworm genome reveals a unique fibroin gene that provides high tensile strength.</title>
        <authorList>
            <person name="Kono N."/>
            <person name="Nakamura H."/>
            <person name="Ohtoshi R."/>
            <person name="Tomita M."/>
            <person name="Numata K."/>
            <person name="Arakawa K."/>
        </authorList>
    </citation>
    <scope>NUCLEOTIDE SEQUENCE [LARGE SCALE GENOMIC DNA]</scope>
</reference>
<feature type="region of interest" description="Disordered" evidence="1">
    <location>
        <begin position="37"/>
        <end position="65"/>
    </location>
</feature>
<dbReference type="AlphaFoldDB" id="A0A4C1WZ23"/>
<accession>A0A4C1WZ23</accession>
<gene>
    <name evidence="2" type="ORF">EVAR_91428_1</name>
</gene>
<evidence type="ECO:0000256" key="1">
    <source>
        <dbReference type="SAM" id="MobiDB-lite"/>
    </source>
</evidence>
<evidence type="ECO:0000313" key="3">
    <source>
        <dbReference type="Proteomes" id="UP000299102"/>
    </source>
</evidence>
<feature type="compositionally biased region" description="Low complexity" evidence="1">
    <location>
        <begin position="37"/>
        <end position="55"/>
    </location>
</feature>
<feature type="region of interest" description="Disordered" evidence="1">
    <location>
        <begin position="83"/>
        <end position="112"/>
    </location>
</feature>
<evidence type="ECO:0000313" key="2">
    <source>
        <dbReference type="EMBL" id="GBP56776.1"/>
    </source>
</evidence>
<dbReference type="Proteomes" id="UP000299102">
    <property type="component" value="Unassembled WGS sequence"/>
</dbReference>
<name>A0A4C1WZ23_EUMVA</name>
<sequence length="139" mass="15190">MDVSNEAEERVNRFEVRPSGVDLNCFGGEARAVGRCSASSPSAAAGRPAAASSGKRSARRLERNTGRAHCAPLLVRVCRTDVQSDNSTVQPRARTTHATWPPPTRARGPRPLQHKNTLHKLLPARRPYTHTRTLAIGMF</sequence>
<organism evidence="2 3">
    <name type="scientific">Eumeta variegata</name>
    <name type="common">Bagworm moth</name>
    <name type="synonym">Eumeta japonica</name>
    <dbReference type="NCBI Taxonomy" id="151549"/>
    <lineage>
        <taxon>Eukaryota</taxon>
        <taxon>Metazoa</taxon>
        <taxon>Ecdysozoa</taxon>
        <taxon>Arthropoda</taxon>
        <taxon>Hexapoda</taxon>
        <taxon>Insecta</taxon>
        <taxon>Pterygota</taxon>
        <taxon>Neoptera</taxon>
        <taxon>Endopterygota</taxon>
        <taxon>Lepidoptera</taxon>
        <taxon>Glossata</taxon>
        <taxon>Ditrysia</taxon>
        <taxon>Tineoidea</taxon>
        <taxon>Psychidae</taxon>
        <taxon>Oiketicinae</taxon>
        <taxon>Eumeta</taxon>
    </lineage>
</organism>
<proteinExistence type="predicted"/>
<protein>
    <submittedName>
        <fullName evidence="2">Uncharacterized protein</fullName>
    </submittedName>
</protein>
<keyword evidence="3" id="KW-1185">Reference proteome</keyword>